<keyword evidence="3" id="KW-1185">Reference proteome</keyword>
<dbReference type="GeneID" id="8857219"/>
<dbReference type="AlphaFoldDB" id="D2VC60"/>
<reference evidence="2 3" key="1">
    <citation type="journal article" date="2010" name="Cell">
        <title>The genome of Naegleria gruberi illuminates early eukaryotic versatility.</title>
        <authorList>
            <person name="Fritz-Laylin L.K."/>
            <person name="Prochnik S.E."/>
            <person name="Ginger M.L."/>
            <person name="Dacks J.B."/>
            <person name="Carpenter M.L."/>
            <person name="Field M.C."/>
            <person name="Kuo A."/>
            <person name="Paredez A."/>
            <person name="Chapman J."/>
            <person name="Pham J."/>
            <person name="Shu S."/>
            <person name="Neupane R."/>
            <person name="Cipriano M."/>
            <person name="Mancuso J."/>
            <person name="Tu H."/>
            <person name="Salamov A."/>
            <person name="Lindquist E."/>
            <person name="Shapiro H."/>
            <person name="Lucas S."/>
            <person name="Grigoriev I.V."/>
            <person name="Cande W.Z."/>
            <person name="Fulton C."/>
            <person name="Rokhsar D.S."/>
            <person name="Dawson S.C."/>
        </authorList>
    </citation>
    <scope>NUCLEOTIDE SEQUENCE [LARGE SCALE GENOMIC DNA]</scope>
    <source>
        <strain evidence="2 3">NEG-M</strain>
    </source>
</reference>
<dbReference type="RefSeq" id="XP_002678346.1">
    <property type="nucleotide sequence ID" value="XM_002678300.1"/>
</dbReference>
<name>D2VC60_NAEGR</name>
<dbReference type="InParanoid" id="D2VC60"/>
<evidence type="ECO:0000313" key="2">
    <source>
        <dbReference type="EMBL" id="EFC45602.1"/>
    </source>
</evidence>
<dbReference type="KEGG" id="ngr:NAEGRDRAFT_66458"/>
<protein>
    <submittedName>
        <fullName evidence="2">Predicted protein</fullName>
    </submittedName>
</protein>
<dbReference type="Proteomes" id="UP000006671">
    <property type="component" value="Unassembled WGS sequence"/>
</dbReference>
<proteinExistence type="predicted"/>
<organism evidence="3">
    <name type="scientific">Naegleria gruberi</name>
    <name type="common">Amoeba</name>
    <dbReference type="NCBI Taxonomy" id="5762"/>
    <lineage>
        <taxon>Eukaryota</taxon>
        <taxon>Discoba</taxon>
        <taxon>Heterolobosea</taxon>
        <taxon>Tetramitia</taxon>
        <taxon>Eutetramitia</taxon>
        <taxon>Vahlkampfiidae</taxon>
        <taxon>Naegleria</taxon>
    </lineage>
</organism>
<gene>
    <name evidence="2" type="ORF">NAEGRDRAFT_66458</name>
</gene>
<evidence type="ECO:0000256" key="1">
    <source>
        <dbReference type="SAM" id="MobiDB-lite"/>
    </source>
</evidence>
<feature type="region of interest" description="Disordered" evidence="1">
    <location>
        <begin position="1"/>
        <end position="36"/>
    </location>
</feature>
<accession>D2VC60</accession>
<dbReference type="VEuPathDB" id="AmoebaDB:NAEGRDRAFT_66458"/>
<dbReference type="EMBL" id="GG738862">
    <property type="protein sequence ID" value="EFC45602.1"/>
    <property type="molecule type" value="Genomic_DNA"/>
</dbReference>
<evidence type="ECO:0000313" key="3">
    <source>
        <dbReference type="Proteomes" id="UP000006671"/>
    </source>
</evidence>
<sequence length="175" mass="20706">MFIPIPSWSDDHHVVNNPPINDDQSSDDHETSTNNLNHVKFPSYDYSYLIEKQKLENTFNTAFIGGNDQTEFKKYDKCISNFKLDSVSSHYCENSKPYISNNKYLNELYHIYINDEKKIELNNINHFYNNTWKNVNLENGCIHSIENHLRSVTVYGKNTNFFVLNTFDRFKEMDI</sequence>